<sequence length="152" mass="16255">SDDADDGKYWDADDDTWQASPVAWPEATHTQAGQWIFALPAAASNGKINDSTHYTMTDDLDESAATTVCGGGEHRINAENPLTTADLTNLDVAVSTRATPAQVTTAETNIRGTDSDTLKTLSDTLDTDLDVAVSTRATIADVHVYESEPNRK</sequence>
<evidence type="ECO:0000313" key="1">
    <source>
        <dbReference type="EMBL" id="KKM27492.1"/>
    </source>
</evidence>
<dbReference type="AlphaFoldDB" id="A0A0F9IIU7"/>
<comment type="caution">
    <text evidence="1">The sequence shown here is derived from an EMBL/GenBank/DDBJ whole genome shotgun (WGS) entry which is preliminary data.</text>
</comment>
<proteinExistence type="predicted"/>
<organism evidence="1">
    <name type="scientific">marine sediment metagenome</name>
    <dbReference type="NCBI Taxonomy" id="412755"/>
    <lineage>
        <taxon>unclassified sequences</taxon>
        <taxon>metagenomes</taxon>
        <taxon>ecological metagenomes</taxon>
    </lineage>
</organism>
<gene>
    <name evidence="1" type="ORF">LCGC14_1574150</name>
</gene>
<dbReference type="EMBL" id="LAZR01012311">
    <property type="protein sequence ID" value="KKM27492.1"/>
    <property type="molecule type" value="Genomic_DNA"/>
</dbReference>
<accession>A0A0F9IIU7</accession>
<feature type="non-terminal residue" evidence="1">
    <location>
        <position position="1"/>
    </location>
</feature>
<name>A0A0F9IIU7_9ZZZZ</name>
<protein>
    <submittedName>
        <fullName evidence="1">Uncharacterized protein</fullName>
    </submittedName>
</protein>
<reference evidence="1" key="1">
    <citation type="journal article" date="2015" name="Nature">
        <title>Complex archaea that bridge the gap between prokaryotes and eukaryotes.</title>
        <authorList>
            <person name="Spang A."/>
            <person name="Saw J.H."/>
            <person name="Jorgensen S.L."/>
            <person name="Zaremba-Niedzwiedzka K."/>
            <person name="Martijn J."/>
            <person name="Lind A.E."/>
            <person name="van Eijk R."/>
            <person name="Schleper C."/>
            <person name="Guy L."/>
            <person name="Ettema T.J."/>
        </authorList>
    </citation>
    <scope>NUCLEOTIDE SEQUENCE</scope>
</reference>